<feature type="transmembrane region" description="Helical" evidence="1">
    <location>
        <begin position="871"/>
        <end position="890"/>
    </location>
</feature>
<feature type="transmembrane region" description="Helical" evidence="1">
    <location>
        <begin position="1052"/>
        <end position="1069"/>
    </location>
</feature>
<feature type="transmembrane region" description="Helical" evidence="1">
    <location>
        <begin position="714"/>
        <end position="734"/>
    </location>
</feature>
<feature type="transmembrane region" description="Helical" evidence="1">
    <location>
        <begin position="244"/>
        <end position="261"/>
    </location>
</feature>
<protein>
    <recommendedName>
        <fullName evidence="4">DUF2157 domain-containing protein</fullName>
    </recommendedName>
</protein>
<feature type="transmembrane region" description="Helical" evidence="1">
    <location>
        <begin position="939"/>
        <end position="959"/>
    </location>
</feature>
<feature type="transmembrane region" description="Helical" evidence="1">
    <location>
        <begin position="1105"/>
        <end position="1124"/>
    </location>
</feature>
<keyword evidence="1" id="KW-0472">Membrane</keyword>
<feature type="transmembrane region" description="Helical" evidence="1">
    <location>
        <begin position="687"/>
        <end position="708"/>
    </location>
</feature>
<evidence type="ECO:0000313" key="3">
    <source>
        <dbReference type="Proteomes" id="UP001232992"/>
    </source>
</evidence>
<keyword evidence="3" id="KW-1185">Reference proteome</keyword>
<feature type="transmembrane region" description="Helical" evidence="1">
    <location>
        <begin position="845"/>
        <end position="865"/>
    </location>
</feature>
<feature type="transmembrane region" description="Helical" evidence="1">
    <location>
        <begin position="157"/>
        <end position="176"/>
    </location>
</feature>
<feature type="transmembrane region" description="Helical" evidence="1">
    <location>
        <begin position="477"/>
        <end position="510"/>
    </location>
</feature>
<organism evidence="2 3">
    <name type="scientific">Roseofilum casamattae BLCC-M143</name>
    <dbReference type="NCBI Taxonomy" id="3022442"/>
    <lineage>
        <taxon>Bacteria</taxon>
        <taxon>Bacillati</taxon>
        <taxon>Cyanobacteriota</taxon>
        <taxon>Cyanophyceae</taxon>
        <taxon>Desertifilales</taxon>
        <taxon>Desertifilaceae</taxon>
        <taxon>Roseofilum</taxon>
        <taxon>Roseofilum casamattae</taxon>
    </lineage>
</organism>
<keyword evidence="1" id="KW-1133">Transmembrane helix</keyword>
<feature type="transmembrane region" description="Helical" evidence="1">
    <location>
        <begin position="399"/>
        <end position="418"/>
    </location>
</feature>
<feature type="transmembrane region" description="Helical" evidence="1">
    <location>
        <begin position="322"/>
        <end position="339"/>
    </location>
</feature>
<feature type="transmembrane region" description="Helical" evidence="1">
    <location>
        <begin position="1400"/>
        <end position="1417"/>
    </location>
</feature>
<evidence type="ECO:0000313" key="2">
    <source>
        <dbReference type="EMBL" id="MDJ1181786.1"/>
    </source>
</evidence>
<feature type="transmembrane region" description="Helical" evidence="1">
    <location>
        <begin position="267"/>
        <end position="284"/>
    </location>
</feature>
<feature type="transmembrane region" description="Helical" evidence="1">
    <location>
        <begin position="1221"/>
        <end position="1240"/>
    </location>
</feature>
<dbReference type="RefSeq" id="WP_283756439.1">
    <property type="nucleotide sequence ID" value="NZ_JAQOSQ010000001.1"/>
</dbReference>
<feature type="transmembrane region" description="Helical" evidence="1">
    <location>
        <begin position="296"/>
        <end position="316"/>
    </location>
</feature>
<gene>
    <name evidence="2" type="ORF">PMH09_01135</name>
</gene>
<feature type="transmembrane region" description="Helical" evidence="1">
    <location>
        <begin position="586"/>
        <end position="603"/>
    </location>
</feature>
<feature type="transmembrane region" description="Helical" evidence="1">
    <location>
        <begin position="995"/>
        <end position="1015"/>
    </location>
</feature>
<feature type="transmembrane region" description="Helical" evidence="1">
    <location>
        <begin position="1021"/>
        <end position="1040"/>
    </location>
</feature>
<feature type="transmembrane region" description="Helical" evidence="1">
    <location>
        <begin position="522"/>
        <end position="541"/>
    </location>
</feature>
<feature type="transmembrane region" description="Helical" evidence="1">
    <location>
        <begin position="438"/>
        <end position="456"/>
    </location>
</feature>
<name>A0ABT7BRG1_9CYAN</name>
<feature type="transmembrane region" description="Helical" evidence="1">
    <location>
        <begin position="615"/>
        <end position="633"/>
    </location>
</feature>
<keyword evidence="1" id="KW-0812">Transmembrane</keyword>
<feature type="transmembrane region" description="Helical" evidence="1">
    <location>
        <begin position="131"/>
        <end position="151"/>
    </location>
</feature>
<comment type="caution">
    <text evidence="2">The sequence shown here is derived from an EMBL/GenBank/DDBJ whole genome shotgun (WGS) entry which is preliminary data.</text>
</comment>
<feature type="transmembrane region" description="Helical" evidence="1">
    <location>
        <begin position="1130"/>
        <end position="1149"/>
    </location>
</feature>
<feature type="transmembrane region" description="Helical" evidence="1">
    <location>
        <begin position="1451"/>
        <end position="1469"/>
    </location>
</feature>
<feature type="transmembrane region" description="Helical" evidence="1">
    <location>
        <begin position="746"/>
        <end position="770"/>
    </location>
</feature>
<feature type="transmembrane region" description="Helical" evidence="1">
    <location>
        <begin position="188"/>
        <end position="207"/>
    </location>
</feature>
<sequence>MVDRGDRIIEVELYRCPPLDSLLEGLRAWQELGIIADDVVHVSLRIDTENPNILEALETGVQLGLTNHWRIEYIAANYLCCPLPEPEVTPVILEKAKPEVTAAAKTSAPGPKLKPSWRSQRLSALKAELSVRWLLFLGLFLVVLASGVFAASQWDNFPAVGQYGVLLAYTGLFGFISSIADRRENLKLTAGALKLVALLLIPVNFWAMDDFGLWSHPVNIIVSVAAAIYLTAIARSLWTPSQQFPFPLFNYLILGYLHWGWGISQWPILTIYLAIIGSLGFYYQQFRQSDISLRESLKISRLSLYAIAVLFFRALFVAGVSAIDLSLAIALCGTFLIWLAQTRSSKRQKTLNQSGIAILFIAWFISIWDNIPWQGIVISFLAIRVFYVFLNRYRKWQNLVVIWSIGAQLSLLLWNCIPSEVQYQIFTLGTEIARAQDYPIALLSFVGLPYVIWMVNTGDRLYQKSRPKLALFAELSAFGLAMGLLVLALPSAILRIWCFTNFIFLIIWVTKRRYDLEILDSFPVLIYLNHLTGLGLILSLINYINPELSAEGWGMRILVMVVAEFWFAQVWQFPSEHPYTKIWKESAWNLGIGLAVITYFCFLNNVQANIFSPAYLSWLVVPATLTLVSYSPACAQRKNAVELSIVSSFAAQYLLWGATGWRVLGLAIAFLVAIFNTRLFPSPKTAAIAVPFALATIGLGLWDFVAILPQEIDTVWLMVGAIATAGLWVLRSYALRQDNRHYAQAFDFWAIALCLFVISFHGLWIAYGYITADSLSVASAILISGAITYRSWFPSRQPTAIGWSVVVILTSTLPTLGAPSLRCISLAIATLLTIYQTRFLPRLSLALISVGLGLFAELFILLDWIEISSDLSWIVGSANVLGLWIGAQQLQLGNKRRQRLLTQLYRYSLDGWAIILSVFWLIVLTIHSILVYHRWEEPTASVFVSLVLLLAAMGFRIGYSYPTMLERSLAVESRINNPLPFFPTHSVVFKNSNRLFNWGIFGIGWTLELLVVESLASFDGVRINLAVANLILGLCAQLLGNWWQHRTQQDNLIVAWHAVPLVYGILGAWFRATSFASWTGLTTLMLALILLGVGQRSLKLKPLTYLAIFGITACAYELLFYQLAQQSGGATGDGLIIMGTLGTSILYGYRLLKRLVRHYFQLTVREYQWTCHLHWFGSSLLLILATFFPIDTAMSLGFATGILLVFYALSQGRHASRLKRGELWVFIGFVQALGMRIYWLNTPVARLIGGPLVAWKGAIVTLFAYFLYFLPWQTWGWSPRPWKLVGILLPLYAIAENPGIMNQASLSVIAAYYIGLAIANRQIRFTYLSLSVINWMLWRWLSEFGITELFWYFLPLALVLLFVVQVEPYLKTSERKQVRHYLRTAICTSIGLASFSAEQWIGTITGLISLLGIFVGLSLKTRAFLYVGTGIFLLNIFYQLGILIFDYPFSKWLVALAVGISLIWIAATFETRREQIQAWFQELQYWE</sequence>
<feature type="transmembrane region" description="Helical" evidence="1">
    <location>
        <begin position="373"/>
        <end position="390"/>
    </location>
</feature>
<evidence type="ECO:0000256" key="1">
    <source>
        <dbReference type="SAM" id="Phobius"/>
    </source>
</evidence>
<reference evidence="2 3" key="1">
    <citation type="submission" date="2023-01" db="EMBL/GenBank/DDBJ databases">
        <title>Novel diversity within Roseofilum (Cyanobacteria; Desertifilaceae) from marine benthic mats with descriptions of four novel species.</title>
        <authorList>
            <person name="Wang Y."/>
            <person name="Berthold D.E."/>
            <person name="Hu J."/>
            <person name="Lefler F.W."/>
            <person name="Laughinghouse H.D. IV."/>
        </authorList>
    </citation>
    <scope>NUCLEOTIDE SEQUENCE [LARGE SCALE GENOMIC DNA]</scope>
    <source>
        <strain evidence="2 3">BLCC-M143</strain>
    </source>
</reference>
<feature type="transmembrane region" description="Helical" evidence="1">
    <location>
        <begin position="213"/>
        <end position="232"/>
    </location>
</feature>
<feature type="transmembrane region" description="Helical" evidence="1">
    <location>
        <begin position="1252"/>
        <end position="1270"/>
    </location>
</feature>
<feature type="transmembrane region" description="Helical" evidence="1">
    <location>
        <begin position="1349"/>
        <end position="1366"/>
    </location>
</feature>
<feature type="transmembrane region" description="Helical" evidence="1">
    <location>
        <begin position="1075"/>
        <end position="1093"/>
    </location>
</feature>
<feature type="transmembrane region" description="Helical" evidence="1">
    <location>
        <begin position="653"/>
        <end position="675"/>
    </location>
</feature>
<feature type="transmembrane region" description="Helical" evidence="1">
    <location>
        <begin position="800"/>
        <end position="833"/>
    </location>
</feature>
<evidence type="ECO:0008006" key="4">
    <source>
        <dbReference type="Google" id="ProtNLM"/>
    </source>
</evidence>
<accession>A0ABT7BRG1</accession>
<feature type="transmembrane region" description="Helical" evidence="1">
    <location>
        <begin position="1424"/>
        <end position="1445"/>
    </location>
</feature>
<feature type="transmembrane region" description="Helical" evidence="1">
    <location>
        <begin position="1169"/>
        <end position="1187"/>
    </location>
</feature>
<feature type="transmembrane region" description="Helical" evidence="1">
    <location>
        <begin position="351"/>
        <end position="367"/>
    </location>
</feature>
<proteinExistence type="predicted"/>
<feature type="transmembrane region" description="Helical" evidence="1">
    <location>
        <begin position="911"/>
        <end position="933"/>
    </location>
</feature>
<dbReference type="EMBL" id="JAQOSQ010000001">
    <property type="protein sequence ID" value="MDJ1181786.1"/>
    <property type="molecule type" value="Genomic_DNA"/>
</dbReference>
<dbReference type="Proteomes" id="UP001232992">
    <property type="component" value="Unassembled WGS sequence"/>
</dbReference>